<dbReference type="HOGENOM" id="CLU_1330481_0_0_11"/>
<dbReference type="KEGG" id="kfl:Kfla_1555"/>
<sequence length="206" mass="21884">MVGNLRRVSVLAMTSYPGQPPAPKRTLTRLAIASFVVGLVLSAFFVWRVVDSVPSTPSRISEGPVQLKSDGLTVYSSVPVLVPTCTAKDASGADIPLERPSGSQEFTVNGKTWYVVAQSVDKVPAQEVVVDCQDDQTSATYYAGPKLALGTFISSVLLGIGSFLLFFVIGVVLLVVDNVKRRRARRANTFPGGPGTFPGGPPPHQP</sequence>
<organism evidence="3 4">
    <name type="scientific">Kribbella flavida (strain DSM 17836 / JCM 10339 / NBRC 14399)</name>
    <dbReference type="NCBI Taxonomy" id="479435"/>
    <lineage>
        <taxon>Bacteria</taxon>
        <taxon>Bacillati</taxon>
        <taxon>Actinomycetota</taxon>
        <taxon>Actinomycetes</taxon>
        <taxon>Propionibacteriales</taxon>
        <taxon>Kribbellaceae</taxon>
        <taxon>Kribbella</taxon>
    </lineage>
</organism>
<dbReference type="Proteomes" id="UP000007967">
    <property type="component" value="Chromosome"/>
</dbReference>
<keyword evidence="2" id="KW-1133">Transmembrane helix</keyword>
<dbReference type="EMBL" id="CP001736">
    <property type="protein sequence ID" value="ADB30653.1"/>
    <property type="molecule type" value="Genomic_DNA"/>
</dbReference>
<evidence type="ECO:0000256" key="1">
    <source>
        <dbReference type="SAM" id="MobiDB-lite"/>
    </source>
</evidence>
<proteinExistence type="predicted"/>
<reference evidence="4" key="1">
    <citation type="submission" date="2009-09" db="EMBL/GenBank/DDBJ databases">
        <title>The complete genome of Kribbella flavida DSM 17836.</title>
        <authorList>
            <consortium name="US DOE Joint Genome Institute (JGI-PGF)"/>
            <person name="Lucas S."/>
            <person name="Copeland A."/>
            <person name="Lapidus A."/>
            <person name="Glavina del Rio T."/>
            <person name="Dalin E."/>
            <person name="Tice H."/>
            <person name="Bruce D."/>
            <person name="Goodwin L."/>
            <person name="Pitluck S."/>
            <person name="Kyrpides N."/>
            <person name="Mavromatis K."/>
            <person name="Ivanova N."/>
            <person name="Saunders E."/>
            <person name="Brettin T."/>
            <person name="Detter J.C."/>
            <person name="Han C."/>
            <person name="Larimer F."/>
            <person name="Land M."/>
            <person name="Hauser L."/>
            <person name="Markowitz V."/>
            <person name="Cheng J.-F."/>
            <person name="Hugenholtz P."/>
            <person name="Woyke T."/>
            <person name="Wu D."/>
            <person name="Pukall R."/>
            <person name="Klenk H.-P."/>
            <person name="Eisen J.A."/>
        </authorList>
    </citation>
    <scope>NUCLEOTIDE SEQUENCE [LARGE SCALE GENOMIC DNA]</scope>
    <source>
        <strain evidence="4">DSM 17836 / JCM 10339 / NBRC 14399</strain>
    </source>
</reference>
<name>D2PLM4_KRIFD</name>
<keyword evidence="2" id="KW-0812">Transmembrane</keyword>
<evidence type="ECO:0000313" key="3">
    <source>
        <dbReference type="EMBL" id="ADB30653.1"/>
    </source>
</evidence>
<protein>
    <submittedName>
        <fullName evidence="3">Uncharacterized protein</fullName>
    </submittedName>
</protein>
<gene>
    <name evidence="3" type="ordered locus">Kfla_1555</name>
</gene>
<dbReference type="AlphaFoldDB" id="D2PLM4"/>
<evidence type="ECO:0000313" key="4">
    <source>
        <dbReference type="Proteomes" id="UP000007967"/>
    </source>
</evidence>
<feature type="transmembrane region" description="Helical" evidence="2">
    <location>
        <begin position="152"/>
        <end position="176"/>
    </location>
</feature>
<feature type="region of interest" description="Disordered" evidence="1">
    <location>
        <begin position="186"/>
        <end position="206"/>
    </location>
</feature>
<dbReference type="STRING" id="479435.Kfla_1555"/>
<feature type="transmembrane region" description="Helical" evidence="2">
    <location>
        <begin position="30"/>
        <end position="50"/>
    </location>
</feature>
<evidence type="ECO:0000256" key="2">
    <source>
        <dbReference type="SAM" id="Phobius"/>
    </source>
</evidence>
<accession>D2PLM4</accession>
<keyword evidence="2" id="KW-0472">Membrane</keyword>
<reference evidence="3 4" key="2">
    <citation type="journal article" date="2010" name="Stand. Genomic Sci.">
        <title>Complete genome sequence of Kribbella flavida type strain (IFO 14399).</title>
        <authorList>
            <person name="Pukall R."/>
            <person name="Lapidus A."/>
            <person name="Glavina Del Rio T."/>
            <person name="Copeland A."/>
            <person name="Tice H."/>
            <person name="Cheng J.-F."/>
            <person name="Lucas S."/>
            <person name="Chen F."/>
            <person name="Nolan M."/>
            <person name="LaButti K."/>
            <person name="Pati A."/>
            <person name="Ivanova N."/>
            <person name="Mavrommatis K."/>
            <person name="Mikhailova N."/>
            <person name="Pitluck S."/>
            <person name="Bruce D."/>
            <person name="Goodwin L."/>
            <person name="Land M."/>
            <person name="Hauser L."/>
            <person name="Chang Y.-J."/>
            <person name="Jeffries C.D."/>
            <person name="Chen A."/>
            <person name="Palaniappan K."/>
            <person name="Chain P."/>
            <person name="Rohde M."/>
            <person name="Goeker M."/>
            <person name="Bristow J."/>
            <person name="Eisen J.A."/>
            <person name="Markowitz V."/>
            <person name="Hugenholtz P."/>
            <person name="Kyrpides N.C."/>
            <person name="Klenk H.-P."/>
            <person name="Brettin T."/>
        </authorList>
    </citation>
    <scope>NUCLEOTIDE SEQUENCE [LARGE SCALE GENOMIC DNA]</scope>
    <source>
        <strain evidence="4">DSM 17836 / JCM 10339 / NBRC 14399</strain>
    </source>
</reference>
<dbReference type="eggNOG" id="ENOG502ZU13">
    <property type="taxonomic scope" value="Bacteria"/>
</dbReference>
<keyword evidence="4" id="KW-1185">Reference proteome</keyword>